<dbReference type="EMBL" id="AFNH02001102">
    <property type="protein sequence ID" value="EZG44363.1"/>
    <property type="molecule type" value="Genomic_DNA"/>
</dbReference>
<accession>A0A023B063</accession>
<dbReference type="AlphaFoldDB" id="A0A023B063"/>
<protein>
    <submittedName>
        <fullName evidence="1">Uncharacterized protein</fullName>
    </submittedName>
</protein>
<reference evidence="1" key="1">
    <citation type="submission" date="2013-12" db="EMBL/GenBank/DDBJ databases">
        <authorList>
            <person name="Omoto C.K."/>
            <person name="Sibley D."/>
            <person name="Venepally P."/>
            <person name="Hadjithomas M."/>
            <person name="Karamycheva S."/>
            <person name="Brunk B."/>
            <person name="Roos D."/>
            <person name="Caler E."/>
            <person name="Lorenzi H."/>
        </authorList>
    </citation>
    <scope>NUCLEOTIDE SEQUENCE</scope>
</reference>
<name>A0A023B063_GRENI</name>
<gene>
    <name evidence="1" type="ORF">GNI_148060</name>
</gene>
<keyword evidence="2" id="KW-1185">Reference proteome</keyword>
<dbReference type="RefSeq" id="XP_011132678.1">
    <property type="nucleotide sequence ID" value="XM_011134376.1"/>
</dbReference>
<evidence type="ECO:0000313" key="1">
    <source>
        <dbReference type="EMBL" id="EZG44363.1"/>
    </source>
</evidence>
<comment type="caution">
    <text evidence="1">The sequence shown here is derived from an EMBL/GenBank/DDBJ whole genome shotgun (WGS) entry which is preliminary data.</text>
</comment>
<organism evidence="1 2">
    <name type="scientific">Gregarina niphandrodes</name>
    <name type="common">Septate eugregarine</name>
    <dbReference type="NCBI Taxonomy" id="110365"/>
    <lineage>
        <taxon>Eukaryota</taxon>
        <taxon>Sar</taxon>
        <taxon>Alveolata</taxon>
        <taxon>Apicomplexa</taxon>
        <taxon>Conoidasida</taxon>
        <taxon>Gregarinasina</taxon>
        <taxon>Eugregarinorida</taxon>
        <taxon>Gregarinidae</taxon>
        <taxon>Gregarina</taxon>
    </lineage>
</organism>
<sequence>MGLLLAELVTAVGAQLTPPNTVCGADNIQLFYRPMKDWPFECERRLVLFENYLKELGCASGQTISDKCMTTVKVCGDNIVAMVVNETSLMSGIRNYIFMLLQIKSEDDVVAYDSHEGASSCPQICPVDR</sequence>
<proteinExistence type="predicted"/>
<dbReference type="VEuPathDB" id="CryptoDB:GNI_148060"/>
<dbReference type="Proteomes" id="UP000019763">
    <property type="component" value="Unassembled WGS sequence"/>
</dbReference>
<dbReference type="GeneID" id="22915169"/>
<evidence type="ECO:0000313" key="2">
    <source>
        <dbReference type="Proteomes" id="UP000019763"/>
    </source>
</evidence>